<evidence type="ECO:0000256" key="23">
    <source>
        <dbReference type="ARBA" id="ARBA00023136"/>
    </source>
</evidence>
<sequence length="120" mass="13589">MEGTGKLEMTQICSLSPPPSRKLKNRVAAQTARDRKKARMSELEQQVVDLEEENQKLQLENQLLREKTHGLVIENQELRTRLGMNALVTEEVSEAESKVNLVIYQIRVLGLPPNLSSLPL</sequence>
<evidence type="ECO:0000256" key="28">
    <source>
        <dbReference type="ARBA" id="ARBA00040165"/>
    </source>
</evidence>
<evidence type="ECO:0000256" key="1">
    <source>
        <dbReference type="ARBA" id="ARBA00004123"/>
    </source>
</evidence>
<dbReference type="EMBL" id="CH473963">
    <property type="protein sequence ID" value="EDM00286.1"/>
    <property type="molecule type" value="Genomic_DNA"/>
</dbReference>
<reference evidence="33" key="1">
    <citation type="submission" date="2005-09" db="EMBL/GenBank/DDBJ databases">
        <authorList>
            <person name="Mural R.J."/>
            <person name="Li P.W."/>
            <person name="Adams M.D."/>
            <person name="Amanatides P.G."/>
            <person name="Baden-Tillson H."/>
            <person name="Barnstead M."/>
            <person name="Chin S.H."/>
            <person name="Dew I."/>
            <person name="Evans C.A."/>
            <person name="Ferriera S."/>
            <person name="Flanigan M."/>
            <person name="Fosler C."/>
            <person name="Glodek A."/>
            <person name="Gu Z."/>
            <person name="Holt R.A."/>
            <person name="Jennings D."/>
            <person name="Kraft C.L."/>
            <person name="Lu F."/>
            <person name="Nguyen T."/>
            <person name="Nusskern D.R."/>
            <person name="Pfannkoch C.M."/>
            <person name="Sitter C."/>
            <person name="Sutton G.G."/>
            <person name="Venter J.C."/>
            <person name="Wang Z."/>
            <person name="Woodage T."/>
            <person name="Zheng X.H."/>
            <person name="Zhong F."/>
        </authorList>
    </citation>
    <scope>NUCLEOTIDE SEQUENCE [LARGE SCALE GENOMIC DNA]</scope>
    <source>
        <strain>BN</strain>
        <strain evidence="33">Sprague-Dawley</strain>
    </source>
</reference>
<evidence type="ECO:0000256" key="17">
    <source>
        <dbReference type="ARBA" id="ARBA00022968"/>
    </source>
</evidence>
<evidence type="ECO:0000256" key="20">
    <source>
        <dbReference type="ARBA" id="ARBA00023015"/>
    </source>
</evidence>
<evidence type="ECO:0000256" key="7">
    <source>
        <dbReference type="ARBA" id="ARBA00022490"/>
    </source>
</evidence>
<protein>
    <recommendedName>
        <fullName evidence="28">X-box-binding protein 1</fullName>
    </recommendedName>
</protein>
<keyword evidence="25" id="KW-0804">Transcription</keyword>
<evidence type="ECO:0000256" key="3">
    <source>
        <dbReference type="ARBA" id="ARBA00004496"/>
    </source>
</evidence>
<proteinExistence type="inferred from homology"/>
<evidence type="ECO:0000256" key="2">
    <source>
        <dbReference type="ARBA" id="ARBA00004406"/>
    </source>
</evidence>
<dbReference type="GO" id="GO:0005789">
    <property type="term" value="C:endoplasmic reticulum membrane"/>
    <property type="evidence" value="ECO:0007669"/>
    <property type="project" value="UniProtKB-SubCell"/>
</dbReference>
<keyword evidence="23" id="KW-0472">Membrane</keyword>
<dbReference type="RGD" id="1303073">
    <property type="gene designation" value="Xbp1"/>
</dbReference>
<dbReference type="Gene3D" id="1.20.5.170">
    <property type="match status" value="1"/>
</dbReference>
<dbReference type="SMART" id="SM00338">
    <property type="entry name" value="BRLZ"/>
    <property type="match status" value="1"/>
</dbReference>
<evidence type="ECO:0000313" key="34">
    <source>
        <dbReference type="RGD" id="1303073"/>
    </source>
</evidence>
<dbReference type="PROSITE" id="PS00036">
    <property type="entry name" value="BZIP_BASIC"/>
    <property type="match status" value="1"/>
</dbReference>
<keyword evidence="15" id="KW-0256">Endoplasmic reticulum</keyword>
<evidence type="ECO:0000256" key="8">
    <source>
        <dbReference type="ARBA" id="ARBA00022541"/>
    </source>
</evidence>
<feature type="domain" description="BZIP" evidence="31">
    <location>
        <begin position="21"/>
        <end position="78"/>
    </location>
</feature>
<accession>A6IKM5</accession>
<keyword evidence="7" id="KW-0963">Cytoplasm</keyword>
<evidence type="ECO:0000256" key="13">
    <source>
        <dbReference type="ARBA" id="ARBA00022703"/>
    </source>
</evidence>
<dbReference type="GO" id="GO:0030968">
    <property type="term" value="P:endoplasmic reticulum unfolded protein response"/>
    <property type="evidence" value="ECO:0007669"/>
    <property type="project" value="UniProtKB-ARBA"/>
</dbReference>
<keyword evidence="27" id="KW-0539">Nucleus</keyword>
<dbReference type="Pfam" id="PF00170">
    <property type="entry name" value="bZIP_1"/>
    <property type="match status" value="1"/>
</dbReference>
<dbReference type="GO" id="GO:0003700">
    <property type="term" value="F:DNA-binding transcription factor activity"/>
    <property type="evidence" value="ECO:0007669"/>
    <property type="project" value="InterPro"/>
</dbReference>
<comment type="subcellular location">
    <subcellularLocation>
        <location evidence="3">Cytoplasm</location>
    </subcellularLocation>
    <subcellularLocation>
        <location evidence="2">Endoplasmic reticulum membrane</location>
        <topology evidence="2">Peripheral membrane protein</topology>
    </subcellularLocation>
    <subcellularLocation>
        <location evidence="4">Endoplasmic reticulum membrane</location>
        <topology evidence="4">Single-pass type II membrane protein</topology>
    </subcellularLocation>
    <subcellularLocation>
        <location evidence="1">Nucleus</location>
    </subcellularLocation>
</comment>
<evidence type="ECO:0000256" key="15">
    <source>
        <dbReference type="ARBA" id="ARBA00022824"/>
    </source>
</evidence>
<keyword evidence="26" id="KW-0834">Unfolded protein response</keyword>
<keyword evidence="16" id="KW-0832">Ubl conjugation</keyword>
<dbReference type="GO" id="GO:0001525">
    <property type="term" value="P:angiogenesis"/>
    <property type="evidence" value="ECO:0007669"/>
    <property type="project" value="UniProtKB-KW"/>
</dbReference>
<evidence type="ECO:0000256" key="5">
    <source>
        <dbReference type="ARBA" id="ARBA00007163"/>
    </source>
</evidence>
<dbReference type="InterPro" id="IPR046347">
    <property type="entry name" value="bZIP_sf"/>
</dbReference>
<dbReference type="GO" id="GO:0005634">
    <property type="term" value="C:nucleus"/>
    <property type="evidence" value="ECO:0007669"/>
    <property type="project" value="UniProtKB-SubCell"/>
</dbReference>
<feature type="coiled-coil region" evidence="29">
    <location>
        <begin position="26"/>
        <end position="67"/>
    </location>
</feature>
<evidence type="ECO:0000256" key="25">
    <source>
        <dbReference type="ARBA" id="ARBA00023163"/>
    </source>
</evidence>
<evidence type="ECO:0000259" key="31">
    <source>
        <dbReference type="PROSITE" id="PS50217"/>
    </source>
</evidence>
<evidence type="ECO:0000256" key="22">
    <source>
        <dbReference type="ARBA" id="ARBA00023125"/>
    </source>
</evidence>
<evidence type="ECO:0000256" key="21">
    <source>
        <dbReference type="ARBA" id="ARBA00023016"/>
    </source>
</evidence>
<dbReference type="InterPro" id="IPR052470">
    <property type="entry name" value="ER_Stress-Reg_TF"/>
</dbReference>
<keyword evidence="9" id="KW-0597">Phosphoprotein</keyword>
<dbReference type="AlphaFoldDB" id="A6IKM5"/>
<evidence type="ECO:0000256" key="29">
    <source>
        <dbReference type="SAM" id="Coils"/>
    </source>
</evidence>
<dbReference type="Proteomes" id="UP000234681">
    <property type="component" value="Chromosome 14"/>
</dbReference>
<keyword evidence="11" id="KW-0165">Cleavage on pair of basic residues</keyword>
<evidence type="ECO:0000256" key="12">
    <source>
        <dbReference type="ARBA" id="ARBA00022692"/>
    </source>
</evidence>
<dbReference type="GO" id="GO:0007584">
    <property type="term" value="P:response to nutrient"/>
    <property type="evidence" value="ECO:0007669"/>
    <property type="project" value="UniProtKB-ARBA"/>
</dbReference>
<dbReference type="PROSITE" id="PS50217">
    <property type="entry name" value="BZIP"/>
    <property type="match status" value="1"/>
</dbReference>
<dbReference type="FunFam" id="1.20.5.170:FF:000049">
    <property type="entry name" value="X-box binding protein 1"/>
    <property type="match status" value="1"/>
</dbReference>
<evidence type="ECO:0000256" key="11">
    <source>
        <dbReference type="ARBA" id="ARBA00022685"/>
    </source>
</evidence>
<evidence type="ECO:0000256" key="19">
    <source>
        <dbReference type="ARBA" id="ARBA00022990"/>
    </source>
</evidence>
<keyword evidence="17" id="KW-0735">Signal-anchor</keyword>
<dbReference type="SUPFAM" id="SSF57959">
    <property type="entry name" value="Leucine zipper domain"/>
    <property type="match status" value="1"/>
</dbReference>
<keyword evidence="24" id="KW-0010">Activator</keyword>
<evidence type="ECO:0000313" key="33">
    <source>
        <dbReference type="Proteomes" id="UP000234681"/>
    </source>
</evidence>
<keyword evidence="22" id="KW-0238">DNA-binding</keyword>
<dbReference type="GO" id="GO:0043066">
    <property type="term" value="P:negative regulation of apoptotic process"/>
    <property type="evidence" value="ECO:0007669"/>
    <property type="project" value="UniProtKB-ARBA"/>
</dbReference>
<keyword evidence="12" id="KW-0812">Transmembrane</keyword>
<dbReference type="PANTHER" id="PTHR46542:SF3">
    <property type="entry name" value="X-BOX-BINDING PROTEIN 1"/>
    <property type="match status" value="1"/>
</dbReference>
<keyword evidence="20" id="KW-0805">Transcription regulation</keyword>
<evidence type="ECO:0000256" key="26">
    <source>
        <dbReference type="ARBA" id="ARBA00023230"/>
    </source>
</evidence>
<organism evidence="32 33">
    <name type="scientific">Rattus norvegicus</name>
    <name type="common">Rat</name>
    <dbReference type="NCBI Taxonomy" id="10116"/>
    <lineage>
        <taxon>Eukaryota</taxon>
        <taxon>Metazoa</taxon>
        <taxon>Chordata</taxon>
        <taxon>Craniata</taxon>
        <taxon>Vertebrata</taxon>
        <taxon>Euteleostomi</taxon>
        <taxon>Mammalia</taxon>
        <taxon>Eutheria</taxon>
        <taxon>Euarchontoglires</taxon>
        <taxon>Glires</taxon>
        <taxon>Rodentia</taxon>
        <taxon>Myomorpha</taxon>
        <taxon>Muroidea</taxon>
        <taxon>Muridae</taxon>
        <taxon>Murinae</taxon>
        <taxon>Rattus</taxon>
    </lineage>
</organism>
<keyword evidence="18" id="KW-1133">Transmembrane helix</keyword>
<dbReference type="GO" id="GO:0007517">
    <property type="term" value="P:muscle organ development"/>
    <property type="evidence" value="ECO:0007669"/>
    <property type="project" value="UniProtKB-KW"/>
</dbReference>
<dbReference type="CDD" id="cd14691">
    <property type="entry name" value="bZIP_XBP1"/>
    <property type="match status" value="1"/>
</dbReference>
<evidence type="ECO:0000256" key="30">
    <source>
        <dbReference type="SAM" id="MobiDB-lite"/>
    </source>
</evidence>
<dbReference type="PANTHER" id="PTHR46542">
    <property type="entry name" value="X-BOX BINDING PROTEIN 1"/>
    <property type="match status" value="1"/>
</dbReference>
<keyword evidence="6" id="KW-0217">Developmental protein</keyword>
<keyword evidence="13" id="KW-0053">Apoptosis</keyword>
<keyword evidence="8" id="KW-0517">Myogenesis</keyword>
<dbReference type="InterPro" id="IPR004827">
    <property type="entry name" value="bZIP"/>
</dbReference>
<evidence type="ECO:0000256" key="27">
    <source>
        <dbReference type="ARBA" id="ARBA00023242"/>
    </source>
</evidence>
<evidence type="ECO:0000313" key="32">
    <source>
        <dbReference type="EMBL" id="EDM00286.1"/>
    </source>
</evidence>
<evidence type="ECO:0000256" key="16">
    <source>
        <dbReference type="ARBA" id="ARBA00022843"/>
    </source>
</evidence>
<keyword evidence="29" id="KW-0175">Coiled coil</keyword>
<gene>
    <name evidence="32 34" type="primary">Xbp1</name>
    <name evidence="32" type="ORF">rCG_35911</name>
</gene>
<name>A6IKM5_RAT</name>
<evidence type="ECO:0000256" key="24">
    <source>
        <dbReference type="ARBA" id="ARBA00023159"/>
    </source>
</evidence>
<feature type="region of interest" description="Disordered" evidence="30">
    <location>
        <begin position="1"/>
        <end position="25"/>
    </location>
</feature>
<dbReference type="GO" id="GO:0006915">
    <property type="term" value="P:apoptotic process"/>
    <property type="evidence" value="ECO:0007669"/>
    <property type="project" value="UniProtKB-KW"/>
</dbReference>
<keyword evidence="10" id="KW-0037">Angiogenesis</keyword>
<evidence type="ECO:0000256" key="18">
    <source>
        <dbReference type="ARBA" id="ARBA00022989"/>
    </source>
</evidence>
<dbReference type="GO" id="GO:0030154">
    <property type="term" value="P:cell differentiation"/>
    <property type="evidence" value="ECO:0007669"/>
    <property type="project" value="UniProtKB-KW"/>
</dbReference>
<evidence type="ECO:0000256" key="6">
    <source>
        <dbReference type="ARBA" id="ARBA00022473"/>
    </source>
</evidence>
<keyword evidence="21" id="KW-0346">Stress response</keyword>
<evidence type="ECO:0000256" key="4">
    <source>
        <dbReference type="ARBA" id="ARBA00004648"/>
    </source>
</evidence>
<comment type="similarity">
    <text evidence="5">Belongs to the bZIP family.</text>
</comment>
<evidence type="ECO:0000256" key="9">
    <source>
        <dbReference type="ARBA" id="ARBA00022553"/>
    </source>
</evidence>
<keyword evidence="19" id="KW-0007">Acetylation</keyword>
<evidence type="ECO:0000256" key="14">
    <source>
        <dbReference type="ARBA" id="ARBA00022782"/>
    </source>
</evidence>
<dbReference type="GO" id="GO:0043565">
    <property type="term" value="F:sequence-specific DNA binding"/>
    <property type="evidence" value="ECO:0007669"/>
    <property type="project" value="UniProtKB-ARBA"/>
</dbReference>
<evidence type="ECO:0000256" key="10">
    <source>
        <dbReference type="ARBA" id="ARBA00022657"/>
    </source>
</evidence>
<keyword evidence="14" id="KW-0221">Differentiation</keyword>